<keyword evidence="1 2" id="KW-0238">DNA-binding</keyword>
<reference evidence="4 5" key="1">
    <citation type="submission" date="2020-02" db="EMBL/GenBank/DDBJ databases">
        <authorList>
            <person name="Sun Q."/>
        </authorList>
    </citation>
    <scope>NUCLEOTIDE SEQUENCE [LARGE SCALE GENOMIC DNA]</scope>
    <source>
        <strain evidence="4 5">CCBAU 03386</strain>
    </source>
</reference>
<dbReference type="Gene3D" id="1.10.357.10">
    <property type="entry name" value="Tetracycline Repressor, domain 2"/>
    <property type="match status" value="1"/>
</dbReference>
<evidence type="ECO:0000313" key="4">
    <source>
        <dbReference type="EMBL" id="NNU36034.1"/>
    </source>
</evidence>
<evidence type="ECO:0000256" key="1">
    <source>
        <dbReference type="ARBA" id="ARBA00023125"/>
    </source>
</evidence>
<dbReference type="InterPro" id="IPR001647">
    <property type="entry name" value="HTH_TetR"/>
</dbReference>
<dbReference type="EMBL" id="JABFCN010000009">
    <property type="protein sequence ID" value="NNU36034.1"/>
    <property type="molecule type" value="Genomic_DNA"/>
</dbReference>
<dbReference type="AlphaFoldDB" id="A0A7Y3S2X0"/>
<dbReference type="InterPro" id="IPR009057">
    <property type="entry name" value="Homeodomain-like_sf"/>
</dbReference>
<feature type="DNA-binding region" description="H-T-H motif" evidence="2">
    <location>
        <begin position="44"/>
        <end position="63"/>
    </location>
</feature>
<evidence type="ECO:0000259" key="3">
    <source>
        <dbReference type="PROSITE" id="PS50977"/>
    </source>
</evidence>
<evidence type="ECO:0000256" key="2">
    <source>
        <dbReference type="PROSITE-ProRule" id="PRU00335"/>
    </source>
</evidence>
<sequence>MTVLKSDRLMSRKQPTQARSQATVEAVLEATIQLLLHGGSSALTTNRIAKKAGVSIGTLYQYFPGKEALLYALVGRHLDKASDAVERACQAHRAMPLAACSDAFVNSYIDAKTGNPEASRALYHASTELDMKDLGSGMIARLHRAVRAMLFAAQGGKFADLDDVVLTWVAAVTGGTRQIFEEDDTIARLPVFRTQLLQMSRAYLEASTVTAVLENCVAIIEAEDLSD</sequence>
<gene>
    <name evidence="4" type="ORF">G9X64_05960</name>
</gene>
<dbReference type="PROSITE" id="PS50977">
    <property type="entry name" value="HTH_TETR_2"/>
    <property type="match status" value="1"/>
</dbReference>
<keyword evidence="5" id="KW-1185">Reference proteome</keyword>
<proteinExistence type="predicted"/>
<feature type="domain" description="HTH tetR-type" evidence="3">
    <location>
        <begin position="21"/>
        <end position="81"/>
    </location>
</feature>
<dbReference type="InterPro" id="IPR023772">
    <property type="entry name" value="DNA-bd_HTH_TetR-type_CS"/>
</dbReference>
<comment type="caution">
    <text evidence="4">The sequence shown here is derived from an EMBL/GenBank/DDBJ whole genome shotgun (WGS) entry which is preliminary data.</text>
</comment>
<dbReference type="PRINTS" id="PR00455">
    <property type="entry name" value="HTHTETR"/>
</dbReference>
<dbReference type="PANTHER" id="PTHR30055">
    <property type="entry name" value="HTH-TYPE TRANSCRIPTIONAL REGULATOR RUTR"/>
    <property type="match status" value="1"/>
</dbReference>
<dbReference type="GO" id="GO:0003700">
    <property type="term" value="F:DNA-binding transcription factor activity"/>
    <property type="evidence" value="ECO:0007669"/>
    <property type="project" value="TreeGrafter"/>
</dbReference>
<dbReference type="Proteomes" id="UP000519972">
    <property type="component" value="Unassembled WGS sequence"/>
</dbReference>
<dbReference type="InterPro" id="IPR050109">
    <property type="entry name" value="HTH-type_TetR-like_transc_reg"/>
</dbReference>
<protein>
    <submittedName>
        <fullName evidence="4">TetR/AcrR family transcriptional regulator</fullName>
    </submittedName>
</protein>
<dbReference type="GO" id="GO:0000976">
    <property type="term" value="F:transcription cis-regulatory region binding"/>
    <property type="evidence" value="ECO:0007669"/>
    <property type="project" value="TreeGrafter"/>
</dbReference>
<dbReference type="Pfam" id="PF00440">
    <property type="entry name" value="TetR_N"/>
    <property type="match status" value="1"/>
</dbReference>
<accession>A0A7Y3S2X0</accession>
<dbReference type="Pfam" id="PF17918">
    <property type="entry name" value="TetR_C_15"/>
    <property type="match status" value="1"/>
</dbReference>
<organism evidence="4 5">
    <name type="scientific">Rhizobium sophorae</name>
    <dbReference type="NCBI Taxonomy" id="1535242"/>
    <lineage>
        <taxon>Bacteria</taxon>
        <taxon>Pseudomonadati</taxon>
        <taxon>Pseudomonadota</taxon>
        <taxon>Alphaproteobacteria</taxon>
        <taxon>Hyphomicrobiales</taxon>
        <taxon>Rhizobiaceae</taxon>
        <taxon>Rhizobium/Agrobacterium group</taxon>
        <taxon>Rhizobium</taxon>
    </lineage>
</organism>
<dbReference type="InterPro" id="IPR041669">
    <property type="entry name" value="TetR_C_15"/>
</dbReference>
<dbReference type="RefSeq" id="WP_171376173.1">
    <property type="nucleotide sequence ID" value="NZ_JABFCN010000009.1"/>
</dbReference>
<dbReference type="SUPFAM" id="SSF46689">
    <property type="entry name" value="Homeodomain-like"/>
    <property type="match status" value="1"/>
</dbReference>
<dbReference type="PANTHER" id="PTHR30055:SF201">
    <property type="entry name" value="TRANSCRIPTIONAL REGULATORY PROTEIN"/>
    <property type="match status" value="1"/>
</dbReference>
<name>A0A7Y3S2X0_9HYPH</name>
<dbReference type="PROSITE" id="PS01081">
    <property type="entry name" value="HTH_TETR_1"/>
    <property type="match status" value="1"/>
</dbReference>
<evidence type="ECO:0000313" key="5">
    <source>
        <dbReference type="Proteomes" id="UP000519972"/>
    </source>
</evidence>